<accession>A0A4R0RTS1</accession>
<dbReference type="EMBL" id="RWJN01000051">
    <property type="protein sequence ID" value="TCD69029.1"/>
    <property type="molecule type" value="Genomic_DNA"/>
</dbReference>
<dbReference type="Gene3D" id="3.90.190.20">
    <property type="entry name" value="Mur ligase, C-terminal domain"/>
    <property type="match status" value="1"/>
</dbReference>
<dbReference type="PANTHER" id="PTHR11136:SF0">
    <property type="entry name" value="DIHYDROFOLATE SYNTHETASE-RELATED"/>
    <property type="match status" value="1"/>
</dbReference>
<dbReference type="Gene3D" id="3.40.1190.10">
    <property type="entry name" value="Mur-like, catalytic domain"/>
    <property type="match status" value="1"/>
</dbReference>
<evidence type="ECO:0000256" key="3">
    <source>
        <dbReference type="ARBA" id="ARBA00022723"/>
    </source>
</evidence>
<gene>
    <name evidence="7" type="primary">FOL3</name>
    <name evidence="7" type="ORF">EIP91_009092</name>
</gene>
<evidence type="ECO:0000256" key="4">
    <source>
        <dbReference type="ARBA" id="ARBA00022741"/>
    </source>
</evidence>
<evidence type="ECO:0000256" key="6">
    <source>
        <dbReference type="ARBA" id="ARBA00022842"/>
    </source>
</evidence>
<dbReference type="InterPro" id="IPR036565">
    <property type="entry name" value="Mur-like_cat_sf"/>
</dbReference>
<dbReference type="GO" id="GO:0005524">
    <property type="term" value="F:ATP binding"/>
    <property type="evidence" value="ECO:0007669"/>
    <property type="project" value="UniProtKB-KW"/>
</dbReference>
<dbReference type="InterPro" id="IPR018109">
    <property type="entry name" value="Folylpolyglutamate_synth_CS"/>
</dbReference>
<evidence type="ECO:0000256" key="5">
    <source>
        <dbReference type="ARBA" id="ARBA00022840"/>
    </source>
</evidence>
<comment type="caution">
    <text evidence="7">The sequence shown here is derived from an EMBL/GenBank/DDBJ whole genome shotgun (WGS) entry which is preliminary data.</text>
</comment>
<dbReference type="PROSITE" id="PS01012">
    <property type="entry name" value="FOLYLPOLYGLU_SYNT_2"/>
    <property type="match status" value="1"/>
</dbReference>
<evidence type="ECO:0000313" key="7">
    <source>
        <dbReference type="EMBL" id="TCD69029.1"/>
    </source>
</evidence>
<dbReference type="InterPro" id="IPR036615">
    <property type="entry name" value="Mur_ligase_C_dom_sf"/>
</dbReference>
<dbReference type="STRING" id="92696.A0A4R0RTS1"/>
<dbReference type="OrthoDB" id="5212574at2759"/>
<dbReference type="PANTHER" id="PTHR11136">
    <property type="entry name" value="FOLYLPOLYGLUTAMATE SYNTHASE-RELATED"/>
    <property type="match status" value="1"/>
</dbReference>
<name>A0A4R0RTS1_9APHY</name>
<dbReference type="InterPro" id="IPR001645">
    <property type="entry name" value="Folylpolyglutamate_synth"/>
</dbReference>
<dbReference type="UniPathway" id="UPA00850"/>
<keyword evidence="2" id="KW-0436">Ligase</keyword>
<proteinExistence type="inferred from homology"/>
<sequence>MSIDLSLDRIQILFTHLPRYDRPTCHIAGTNGKGSVSALLTSIFRSSTPPYRVGRYNSPHLVSIYDCITIDDVPVSQEVYKDARARVEKANGDHAIGATSFEVLTLTALQIFQDLQVDIAVVEVGMGGRLDATNVIPDDCILVSALTAVDLDHQAFLGNTVTEITREKAGIARAGKPLILALQPHSSVNLVVQEACDQAGAELVQAIVPSIRPWDDNVDGVRKLEVKLTPEHFIPPTPQPIQISLRCFSVPLQASLPLQGEHQLDNLGTALSMVSTLLTDPANSTLALNLRSRITQRTVQEGIRSTVWNGRLSFHRLSASPGSSRSEQGREDLLVLADGAHNPASSATLASYVAKVFAQTQGPRSDRAPRTITLSYMLALSHSPPKTPLQTLSPLLPPTIPVHEDVTVKINVALLRFTPPEGMPWVKSVPPSELRDVVAARCPGAQIWSAADDAALDGQLAQALEWIKKQHAGADGAVGEGVVVVAGSLYLVADFYRLLPSVAYD</sequence>
<comment type="similarity">
    <text evidence="1">Belongs to the folylpolyglutamate synthase family.</text>
</comment>
<dbReference type="SUPFAM" id="SSF53623">
    <property type="entry name" value="MurD-like peptide ligases, catalytic domain"/>
    <property type="match status" value="1"/>
</dbReference>
<keyword evidence="8" id="KW-1185">Reference proteome</keyword>
<dbReference type="SUPFAM" id="SSF53244">
    <property type="entry name" value="MurD-like peptide ligases, peptide-binding domain"/>
    <property type="match status" value="1"/>
</dbReference>
<organism evidence="7 8">
    <name type="scientific">Steccherinum ochraceum</name>
    <dbReference type="NCBI Taxonomy" id="92696"/>
    <lineage>
        <taxon>Eukaryota</taxon>
        <taxon>Fungi</taxon>
        <taxon>Dikarya</taxon>
        <taxon>Basidiomycota</taxon>
        <taxon>Agaricomycotina</taxon>
        <taxon>Agaricomycetes</taxon>
        <taxon>Polyporales</taxon>
        <taxon>Steccherinaceae</taxon>
        <taxon>Steccherinum</taxon>
    </lineage>
</organism>
<protein>
    <submittedName>
        <fullName evidence="7">Folylpolyglutamate synthase</fullName>
    </submittedName>
</protein>
<keyword evidence="4" id="KW-0547">Nucleotide-binding</keyword>
<dbReference type="GO" id="GO:0005829">
    <property type="term" value="C:cytosol"/>
    <property type="evidence" value="ECO:0007669"/>
    <property type="project" value="TreeGrafter"/>
</dbReference>
<evidence type="ECO:0000256" key="2">
    <source>
        <dbReference type="ARBA" id="ARBA00022598"/>
    </source>
</evidence>
<dbReference type="GO" id="GO:0008841">
    <property type="term" value="F:dihydrofolate synthase activity"/>
    <property type="evidence" value="ECO:0007669"/>
    <property type="project" value="TreeGrafter"/>
</dbReference>
<evidence type="ECO:0000313" key="8">
    <source>
        <dbReference type="Proteomes" id="UP000292702"/>
    </source>
</evidence>
<reference evidence="7 8" key="1">
    <citation type="submission" date="2018-11" db="EMBL/GenBank/DDBJ databases">
        <title>Genome assembly of Steccherinum ochraceum LE-BIN_3174, the white-rot fungus of the Steccherinaceae family (The Residual Polyporoid clade, Polyporales, Basidiomycota).</title>
        <authorList>
            <person name="Fedorova T.V."/>
            <person name="Glazunova O.A."/>
            <person name="Landesman E.O."/>
            <person name="Moiseenko K.V."/>
            <person name="Psurtseva N.V."/>
            <person name="Savinova O.S."/>
            <person name="Shakhova N.V."/>
            <person name="Tyazhelova T.V."/>
            <person name="Vasina D.V."/>
        </authorList>
    </citation>
    <scope>NUCLEOTIDE SEQUENCE [LARGE SCALE GENOMIC DNA]</scope>
    <source>
        <strain evidence="7 8">LE-BIN_3174</strain>
    </source>
</reference>
<dbReference type="GO" id="GO:0046872">
    <property type="term" value="F:metal ion binding"/>
    <property type="evidence" value="ECO:0007669"/>
    <property type="project" value="UniProtKB-KW"/>
</dbReference>
<keyword evidence="6" id="KW-0460">Magnesium</keyword>
<dbReference type="NCBIfam" id="TIGR01499">
    <property type="entry name" value="folC"/>
    <property type="match status" value="1"/>
</dbReference>
<keyword evidence="5" id="KW-0067">ATP-binding</keyword>
<evidence type="ECO:0000256" key="1">
    <source>
        <dbReference type="ARBA" id="ARBA00008276"/>
    </source>
</evidence>
<keyword evidence="3" id="KW-0479">Metal-binding</keyword>
<dbReference type="GO" id="GO:0004326">
    <property type="term" value="F:tetrahydrofolylpolyglutamate synthase activity"/>
    <property type="evidence" value="ECO:0007669"/>
    <property type="project" value="InterPro"/>
</dbReference>
<dbReference type="AlphaFoldDB" id="A0A4R0RTS1"/>
<dbReference type="GO" id="GO:0005739">
    <property type="term" value="C:mitochondrion"/>
    <property type="evidence" value="ECO:0007669"/>
    <property type="project" value="TreeGrafter"/>
</dbReference>
<dbReference type="Proteomes" id="UP000292702">
    <property type="component" value="Unassembled WGS sequence"/>
</dbReference>